<feature type="transmembrane region" description="Helical" evidence="13">
    <location>
        <begin position="88"/>
        <end position="113"/>
    </location>
</feature>
<keyword evidence="9 13" id="KW-1133">Transmembrane helix</keyword>
<keyword evidence="7" id="KW-1003">Cell membrane</keyword>
<accession>A0ABU8FB56</accession>
<comment type="subcellular location">
    <subcellularLocation>
        <location evidence="2">Cell membrane</location>
        <topology evidence="2">Multi-pass membrane protein</topology>
    </subcellularLocation>
</comment>
<evidence type="ECO:0000256" key="3">
    <source>
        <dbReference type="ARBA" id="ARBA00010199"/>
    </source>
</evidence>
<comment type="function">
    <text evidence="1">Multidrug efflux pump.</text>
</comment>
<feature type="transmembrane region" description="Helical" evidence="13">
    <location>
        <begin position="187"/>
        <end position="209"/>
    </location>
</feature>
<dbReference type="InterPro" id="IPR002528">
    <property type="entry name" value="MATE_fam"/>
</dbReference>
<protein>
    <recommendedName>
        <fullName evidence="4">Probable multidrug resistance protein NorM</fullName>
    </recommendedName>
    <alternativeName>
        <fullName evidence="12">Multidrug-efflux transporter</fullName>
    </alternativeName>
</protein>
<feature type="transmembrane region" description="Helical" evidence="13">
    <location>
        <begin position="159"/>
        <end position="181"/>
    </location>
</feature>
<evidence type="ECO:0000256" key="7">
    <source>
        <dbReference type="ARBA" id="ARBA00022475"/>
    </source>
</evidence>
<evidence type="ECO:0000256" key="1">
    <source>
        <dbReference type="ARBA" id="ARBA00003408"/>
    </source>
</evidence>
<evidence type="ECO:0000256" key="6">
    <source>
        <dbReference type="ARBA" id="ARBA00022449"/>
    </source>
</evidence>
<dbReference type="RefSeq" id="WP_336470969.1">
    <property type="nucleotide sequence ID" value="NZ_JBAWSX010000001.1"/>
</dbReference>
<dbReference type="EMBL" id="JBAWSX010000001">
    <property type="protein sequence ID" value="MEI4799906.1"/>
    <property type="molecule type" value="Genomic_DNA"/>
</dbReference>
<keyword evidence="11 13" id="KW-0472">Membrane</keyword>
<evidence type="ECO:0000313" key="15">
    <source>
        <dbReference type="Proteomes" id="UP001372526"/>
    </source>
</evidence>
<dbReference type="InterPro" id="IPR048279">
    <property type="entry name" value="MdtK-like"/>
</dbReference>
<dbReference type="PANTHER" id="PTHR43298">
    <property type="entry name" value="MULTIDRUG RESISTANCE PROTEIN NORM-RELATED"/>
    <property type="match status" value="1"/>
</dbReference>
<feature type="transmembrane region" description="Helical" evidence="13">
    <location>
        <begin position="119"/>
        <end position="139"/>
    </location>
</feature>
<dbReference type="PIRSF" id="PIRSF006603">
    <property type="entry name" value="DinF"/>
    <property type="match status" value="1"/>
</dbReference>
<feature type="transmembrane region" description="Helical" evidence="13">
    <location>
        <begin position="353"/>
        <end position="371"/>
    </location>
</feature>
<sequence length="449" mass="49730">MNRYKKILKMTIPTIIEMSSTNLMGVVNLIIIGHLGYEAIAAVGITNVVILNLFALFSGIGFAVNFLVSQSYGARDLKKCVTYTYTGIYSVIALVPFFLLFALFVPSWFFGIMGVSKSIALIGVGYLGLRIISFTLNMFRVVLNGFFRGIGNTKTPMYFSILGNTLNVILALLLVNGFLFFPKLGVLGAGWAFIVSEIVQVTGLLVCYFRENNVFPTRKLISFKEGEFKLVNIEGLKIGLEELGMSGAMLVFTIFISRVGDIELAATEIVLNVISLAYLPGIGFGITATILLGQQLGKRKPLIAKEIGFDVMKVGLYFIVPFTIIYFFGAEYVAKLFTTEEVVLSLTAEVLRFASLFVIFDGLQLILAGALRGIGDNSYTMKVALLLGWFMFIPISFIFTFVWKLGVYGPWIGFYIYILGLFVAFGYRYLKLDWSSVEMKDVAASEECV</sequence>
<evidence type="ECO:0000256" key="2">
    <source>
        <dbReference type="ARBA" id="ARBA00004651"/>
    </source>
</evidence>
<comment type="caution">
    <text evidence="14">The sequence shown here is derived from an EMBL/GenBank/DDBJ whole genome shotgun (WGS) entry which is preliminary data.</text>
</comment>
<gene>
    <name evidence="14" type="ORF">WAZ07_00965</name>
</gene>
<evidence type="ECO:0000256" key="5">
    <source>
        <dbReference type="ARBA" id="ARBA00022448"/>
    </source>
</evidence>
<dbReference type="InterPro" id="IPR050222">
    <property type="entry name" value="MATE_MdtK"/>
</dbReference>
<evidence type="ECO:0000256" key="13">
    <source>
        <dbReference type="SAM" id="Phobius"/>
    </source>
</evidence>
<evidence type="ECO:0000313" key="14">
    <source>
        <dbReference type="EMBL" id="MEI4799906.1"/>
    </source>
</evidence>
<proteinExistence type="inferred from homology"/>
<evidence type="ECO:0000256" key="9">
    <source>
        <dbReference type="ARBA" id="ARBA00022989"/>
    </source>
</evidence>
<feature type="transmembrane region" description="Helical" evidence="13">
    <location>
        <begin position="409"/>
        <end position="430"/>
    </location>
</feature>
<feature type="transmembrane region" description="Helical" evidence="13">
    <location>
        <begin position="21"/>
        <end position="43"/>
    </location>
</feature>
<feature type="transmembrane region" description="Helical" evidence="13">
    <location>
        <begin position="49"/>
        <end position="68"/>
    </location>
</feature>
<dbReference type="Proteomes" id="UP001372526">
    <property type="component" value="Unassembled WGS sequence"/>
</dbReference>
<evidence type="ECO:0000256" key="4">
    <source>
        <dbReference type="ARBA" id="ARBA00020268"/>
    </source>
</evidence>
<feature type="transmembrane region" description="Helical" evidence="13">
    <location>
        <begin position="314"/>
        <end position="333"/>
    </location>
</feature>
<name>A0ABU8FB56_9BACI</name>
<evidence type="ECO:0000256" key="10">
    <source>
        <dbReference type="ARBA" id="ARBA00023065"/>
    </source>
</evidence>
<dbReference type="PANTHER" id="PTHR43298:SF2">
    <property type="entry name" value="FMN_FAD EXPORTER YEEO-RELATED"/>
    <property type="match status" value="1"/>
</dbReference>
<keyword evidence="8 13" id="KW-0812">Transmembrane</keyword>
<evidence type="ECO:0000256" key="11">
    <source>
        <dbReference type="ARBA" id="ARBA00023136"/>
    </source>
</evidence>
<dbReference type="Pfam" id="PF01554">
    <property type="entry name" value="MatE"/>
    <property type="match status" value="2"/>
</dbReference>
<evidence type="ECO:0000256" key="8">
    <source>
        <dbReference type="ARBA" id="ARBA00022692"/>
    </source>
</evidence>
<keyword evidence="15" id="KW-1185">Reference proteome</keyword>
<dbReference type="CDD" id="cd13133">
    <property type="entry name" value="MATE_like_7"/>
    <property type="match status" value="1"/>
</dbReference>
<reference evidence="14 15" key="1">
    <citation type="submission" date="2024-01" db="EMBL/GenBank/DDBJ databases">
        <title>Seven novel Bacillus-like species.</title>
        <authorList>
            <person name="Liu G."/>
        </authorList>
    </citation>
    <scope>NUCLEOTIDE SEQUENCE [LARGE SCALE GENOMIC DNA]</scope>
    <source>
        <strain evidence="14 15">FJAT-51639</strain>
    </source>
</reference>
<feature type="transmembrane region" description="Helical" evidence="13">
    <location>
        <begin position="269"/>
        <end position="293"/>
    </location>
</feature>
<feature type="transmembrane region" description="Helical" evidence="13">
    <location>
        <begin position="383"/>
        <end position="403"/>
    </location>
</feature>
<dbReference type="NCBIfam" id="TIGR00797">
    <property type="entry name" value="matE"/>
    <property type="match status" value="1"/>
</dbReference>
<keyword evidence="6" id="KW-0050">Antiport</keyword>
<keyword evidence="10" id="KW-0406">Ion transport</keyword>
<comment type="similarity">
    <text evidence="3">Belongs to the multi antimicrobial extrusion (MATE) (TC 2.A.66.1) family.</text>
</comment>
<feature type="transmembrane region" description="Helical" evidence="13">
    <location>
        <begin position="238"/>
        <end position="257"/>
    </location>
</feature>
<keyword evidence="5" id="KW-0813">Transport</keyword>
<evidence type="ECO:0000256" key="12">
    <source>
        <dbReference type="ARBA" id="ARBA00031636"/>
    </source>
</evidence>
<organism evidence="14 15">
    <name type="scientific">Bacillus bruguierae</name>
    <dbReference type="NCBI Taxonomy" id="3127667"/>
    <lineage>
        <taxon>Bacteria</taxon>
        <taxon>Bacillati</taxon>
        <taxon>Bacillota</taxon>
        <taxon>Bacilli</taxon>
        <taxon>Bacillales</taxon>
        <taxon>Bacillaceae</taxon>
        <taxon>Bacillus</taxon>
    </lineage>
</organism>